<name>A0A9D1N9I0_9FIRM</name>
<dbReference type="InterPro" id="IPR015424">
    <property type="entry name" value="PyrdxlP-dep_Trfase"/>
</dbReference>
<dbReference type="SUPFAM" id="SSF53383">
    <property type="entry name" value="PLP-dependent transferases"/>
    <property type="match status" value="1"/>
</dbReference>
<dbReference type="InterPro" id="IPR015422">
    <property type="entry name" value="PyrdxlP-dep_Trfase_small"/>
</dbReference>
<dbReference type="EMBL" id="DVOE01000062">
    <property type="protein sequence ID" value="HIU99011.1"/>
    <property type="molecule type" value="Genomic_DNA"/>
</dbReference>
<dbReference type="AlphaFoldDB" id="A0A9D1N9I0"/>
<comment type="caution">
    <text evidence="1">The sequence shown here is derived from an EMBL/GenBank/DDBJ whole genome shotgun (WGS) entry which is preliminary data.</text>
</comment>
<dbReference type="InterPro" id="IPR015421">
    <property type="entry name" value="PyrdxlP-dep_Trfase_major"/>
</dbReference>
<dbReference type="GO" id="GO:0004069">
    <property type="term" value="F:L-aspartate:2-oxoglutarate aminotransferase activity"/>
    <property type="evidence" value="ECO:0007669"/>
    <property type="project" value="InterPro"/>
</dbReference>
<reference evidence="1" key="2">
    <citation type="journal article" date="2021" name="PeerJ">
        <title>Extensive microbial diversity within the chicken gut microbiome revealed by metagenomics and culture.</title>
        <authorList>
            <person name="Gilroy R."/>
            <person name="Ravi A."/>
            <person name="Getino M."/>
            <person name="Pursley I."/>
            <person name="Horton D.L."/>
            <person name="Alikhan N.F."/>
            <person name="Baker D."/>
            <person name="Gharbi K."/>
            <person name="Hall N."/>
            <person name="Watson M."/>
            <person name="Adriaenssens E.M."/>
            <person name="Foster-Nyarko E."/>
            <person name="Jarju S."/>
            <person name="Secka A."/>
            <person name="Antonio M."/>
            <person name="Oren A."/>
            <person name="Chaudhuri R.R."/>
            <person name="La Ragione R."/>
            <person name="Hildebrand F."/>
            <person name="Pallen M.J."/>
        </authorList>
    </citation>
    <scope>NUCLEOTIDE SEQUENCE</scope>
    <source>
        <strain evidence="1">10406</strain>
    </source>
</reference>
<protein>
    <submittedName>
        <fullName evidence="1">Aminotransferase</fullName>
    </submittedName>
</protein>
<keyword evidence="1" id="KW-0032">Aminotransferase</keyword>
<accession>A0A9D1N9I0</accession>
<dbReference type="Proteomes" id="UP000886857">
    <property type="component" value="Unassembled WGS sequence"/>
</dbReference>
<dbReference type="Gene3D" id="3.90.1150.10">
    <property type="entry name" value="Aspartate Aminotransferase, domain 1"/>
    <property type="match status" value="1"/>
</dbReference>
<evidence type="ECO:0000313" key="2">
    <source>
        <dbReference type="Proteomes" id="UP000886857"/>
    </source>
</evidence>
<sequence>MDYKSFSRSELEKMLAEEQKKFKKLVKEGRSVDMTRGRPSKAQLEIAMPMLAGAAAYDYSSEDVDARNYGALAGTKACRALFAELFGVKPSEVIAADGSSLDLMYTLVHFAVQFGVLGSTPWGKLKRVKFICPAPGYDRHFAVTQQFGIEMITVAMKEDGPDMDVIEALVREDDSIKGIWCVPKYSNPTGITFSDKVVERMALMKTAAPDFRIFWDNAYMVHSLYDTDDQLKNIFDVARKAGTMDRIYSFASTSKITFAGSGVSAIAASEANIKDILRLMAFKCICPNKINQVMHTNFLVNAAGVRRVMAQHAALLRPKFELFDRKFTEAFEGDEFVKWSKPRGGYFISVDVRKCAKRIVEIAAKAGVKFTEAGATFPYKLDDMDSNIRIAPSVPTLEEMEFAVDVLISAVKQARMERILAKAV</sequence>
<organism evidence="1 2">
    <name type="scientific">Candidatus Limadaptatus stercoripullorum</name>
    <dbReference type="NCBI Taxonomy" id="2840846"/>
    <lineage>
        <taxon>Bacteria</taxon>
        <taxon>Bacillati</taxon>
        <taxon>Bacillota</taxon>
        <taxon>Clostridia</taxon>
        <taxon>Eubacteriales</taxon>
        <taxon>Candidatus Limadaptatus</taxon>
    </lineage>
</organism>
<evidence type="ECO:0000313" key="1">
    <source>
        <dbReference type="EMBL" id="HIU99011.1"/>
    </source>
</evidence>
<proteinExistence type="predicted"/>
<keyword evidence="1" id="KW-0808">Transferase</keyword>
<reference evidence="1" key="1">
    <citation type="submission" date="2020-10" db="EMBL/GenBank/DDBJ databases">
        <authorList>
            <person name="Gilroy R."/>
        </authorList>
    </citation>
    <scope>NUCLEOTIDE SEQUENCE</scope>
    <source>
        <strain evidence="1">10406</strain>
    </source>
</reference>
<dbReference type="Pfam" id="PF12897">
    <property type="entry name" value="Asp_aminotransf"/>
    <property type="match status" value="1"/>
</dbReference>
<gene>
    <name evidence="1" type="ORF">IAC73_04120</name>
</gene>
<dbReference type="PANTHER" id="PTHR43799:SF1">
    <property type="entry name" value="ASPARTATE AMINOTRANSFERASE"/>
    <property type="match status" value="1"/>
</dbReference>
<dbReference type="PANTHER" id="PTHR43799">
    <property type="entry name" value="AMINOTRANSFERASE, PUTATIVE-RELATED"/>
    <property type="match status" value="1"/>
</dbReference>
<dbReference type="InterPro" id="IPR024551">
    <property type="entry name" value="AspAT_Ic"/>
</dbReference>
<dbReference type="Gene3D" id="3.40.640.10">
    <property type="entry name" value="Type I PLP-dependent aspartate aminotransferase-like (Major domain)"/>
    <property type="match status" value="1"/>
</dbReference>